<feature type="transmembrane region" description="Helical" evidence="2">
    <location>
        <begin position="143"/>
        <end position="165"/>
    </location>
</feature>
<evidence type="ECO:0000256" key="1">
    <source>
        <dbReference type="SAM" id="MobiDB-lite"/>
    </source>
</evidence>
<dbReference type="Proteomes" id="UP000603708">
    <property type="component" value="Unassembled WGS sequence"/>
</dbReference>
<reference evidence="4" key="1">
    <citation type="journal article" date="2014" name="Int. J. Syst. Evol. Microbiol.">
        <title>Complete genome sequence of Corynebacterium casei LMG S-19264T (=DSM 44701T), isolated from a smear-ripened cheese.</title>
        <authorList>
            <consortium name="US DOE Joint Genome Institute (JGI-PGF)"/>
            <person name="Walter F."/>
            <person name="Albersmeier A."/>
            <person name="Kalinowski J."/>
            <person name="Ruckert C."/>
        </authorList>
    </citation>
    <scope>NUCLEOTIDE SEQUENCE</scope>
    <source>
        <strain evidence="4">JCM 5069</strain>
    </source>
</reference>
<dbReference type="InterPro" id="IPR019692">
    <property type="entry name" value="CFP-6_PH"/>
</dbReference>
<evidence type="ECO:0000256" key="2">
    <source>
        <dbReference type="SAM" id="Phobius"/>
    </source>
</evidence>
<dbReference type="EMBL" id="BNCD01000006">
    <property type="protein sequence ID" value="GHH77659.1"/>
    <property type="molecule type" value="Genomic_DNA"/>
</dbReference>
<keyword evidence="2" id="KW-0812">Transmembrane</keyword>
<feature type="domain" description="Low molecular weight protein antigen 6 PH" evidence="3">
    <location>
        <begin position="196"/>
        <end position="265"/>
    </location>
</feature>
<keyword evidence="2" id="KW-1133">Transmembrane helix</keyword>
<evidence type="ECO:0000313" key="5">
    <source>
        <dbReference type="Proteomes" id="UP000603708"/>
    </source>
</evidence>
<reference evidence="4" key="2">
    <citation type="submission" date="2020-09" db="EMBL/GenBank/DDBJ databases">
        <authorList>
            <person name="Sun Q."/>
            <person name="Ohkuma M."/>
        </authorList>
    </citation>
    <scope>NUCLEOTIDE SEQUENCE</scope>
    <source>
        <strain evidence="4">JCM 5069</strain>
    </source>
</reference>
<feature type="compositionally biased region" description="Low complexity" evidence="1">
    <location>
        <begin position="74"/>
        <end position="98"/>
    </location>
</feature>
<dbReference type="AlphaFoldDB" id="A0A919G4X9"/>
<evidence type="ECO:0000259" key="3">
    <source>
        <dbReference type="Pfam" id="PF10756"/>
    </source>
</evidence>
<keyword evidence="5" id="KW-1185">Reference proteome</keyword>
<organism evidence="4 5">
    <name type="scientific">Streptomyces sulfonofaciens</name>
    <dbReference type="NCBI Taxonomy" id="68272"/>
    <lineage>
        <taxon>Bacteria</taxon>
        <taxon>Bacillati</taxon>
        <taxon>Actinomycetota</taxon>
        <taxon>Actinomycetes</taxon>
        <taxon>Kitasatosporales</taxon>
        <taxon>Streptomycetaceae</taxon>
        <taxon>Streptomyces</taxon>
    </lineage>
</organism>
<sequence>MTTSDPGPRPEPREQDPSQGDDVRGAQGGDAPEEREAGARAPGGGVRTGAGRAVPEGDVGGGAGRAESEDEARGASGAGASEGLPGASEELPGAADGPDGPDGAGRTVPEREPNAGEDASVGGVPDPARPAAGPERSSSPDRVFRSAAGIAGGVLLLALVAWLGIDALIRGQGRTPWLALATMLLVVPLVSAFTVRPAVYANDERLRVRNPFRTITLPWAAVSALRSGYSNEVLDRAGAKYQLWAIPVSLRARKKAGHEQVRAAAAESGQGGGGVFGAPRPRGLTGAFGGAAGARRGRPTGPGASGPVRAPADRTMDDLRELAETRAEEPLAQGEPEVRWSYEVMAPALAGLVLLAVLLAVG</sequence>
<name>A0A919G4X9_9ACTN</name>
<feature type="region of interest" description="Disordered" evidence="1">
    <location>
        <begin position="291"/>
        <end position="313"/>
    </location>
</feature>
<feature type="transmembrane region" description="Helical" evidence="2">
    <location>
        <begin position="177"/>
        <end position="199"/>
    </location>
</feature>
<evidence type="ECO:0000313" key="4">
    <source>
        <dbReference type="EMBL" id="GHH77659.1"/>
    </source>
</evidence>
<gene>
    <name evidence="4" type="ORF">GCM10018793_26300</name>
</gene>
<comment type="caution">
    <text evidence="4">The sequence shown here is derived from an EMBL/GenBank/DDBJ whole genome shotgun (WGS) entry which is preliminary data.</text>
</comment>
<feature type="compositionally biased region" description="Basic and acidic residues" evidence="1">
    <location>
        <begin position="8"/>
        <end position="24"/>
    </location>
</feature>
<keyword evidence="2" id="KW-0472">Membrane</keyword>
<feature type="region of interest" description="Disordered" evidence="1">
    <location>
        <begin position="1"/>
        <end position="141"/>
    </location>
</feature>
<proteinExistence type="predicted"/>
<accession>A0A919G4X9</accession>
<dbReference type="Pfam" id="PF10756">
    <property type="entry name" value="bPH_6"/>
    <property type="match status" value="1"/>
</dbReference>
<protein>
    <recommendedName>
        <fullName evidence="3">Low molecular weight protein antigen 6 PH domain-containing protein</fullName>
    </recommendedName>
</protein>